<dbReference type="Proteomes" id="UP001344251">
    <property type="component" value="Chromosome"/>
</dbReference>
<dbReference type="InterPro" id="IPR045592">
    <property type="entry name" value="DUF6461"/>
</dbReference>
<reference evidence="1 2" key="1">
    <citation type="submission" date="2022-10" db="EMBL/GenBank/DDBJ databases">
        <title>The complete genomes of actinobacterial strains from the NBC collection.</title>
        <authorList>
            <person name="Joergensen T.S."/>
            <person name="Alvarez Arevalo M."/>
            <person name="Sterndorff E.B."/>
            <person name="Faurdal D."/>
            <person name="Vuksanovic O."/>
            <person name="Mourched A.-S."/>
            <person name="Charusanti P."/>
            <person name="Shaw S."/>
            <person name="Blin K."/>
            <person name="Weber T."/>
        </authorList>
    </citation>
    <scope>NUCLEOTIDE SEQUENCE [LARGE SCALE GENOMIC DNA]</scope>
    <source>
        <strain evidence="1 2">NBC 01774</strain>
    </source>
</reference>
<dbReference type="RefSeq" id="WP_326622440.1">
    <property type="nucleotide sequence ID" value="NZ_CP109106.1"/>
</dbReference>
<organism evidence="1 2">
    <name type="scientific">Streptomyces decoyicus</name>
    <dbReference type="NCBI Taxonomy" id="249567"/>
    <lineage>
        <taxon>Bacteria</taxon>
        <taxon>Bacillati</taxon>
        <taxon>Actinomycetota</taxon>
        <taxon>Actinomycetes</taxon>
        <taxon>Kitasatosporales</taxon>
        <taxon>Streptomycetaceae</taxon>
        <taxon>Streptomyces</taxon>
    </lineage>
</organism>
<keyword evidence="2" id="KW-1185">Reference proteome</keyword>
<evidence type="ECO:0000313" key="1">
    <source>
        <dbReference type="EMBL" id="WSB72839.1"/>
    </source>
</evidence>
<accession>A0ABZ1FQU9</accession>
<protein>
    <submittedName>
        <fullName evidence="1">DUF6461 domain-containing protein</fullName>
    </submittedName>
</protein>
<dbReference type="Pfam" id="PF20062">
    <property type="entry name" value="DUF6461"/>
    <property type="match status" value="1"/>
</dbReference>
<sequence length="209" mass="22976">MNANTHATAADYSWLDEDLPGLTEAYCLTLVRGLAPEEVLRRIGAREELRITGVEELAAPAYDAWDEYDGERMFVGVTSVGDWALMMEYNGYLGVTDEVSVPLSRGTRLVSHFRNVNALDHFDWIEDGDIRVTFEPLFANQRHGSAPDSLPEEMRGAGFDLGDSGDRSYELHTEAAFALAERLTGVRLSTEVLSSATFLCGTAALPPRG</sequence>
<name>A0ABZ1FQU9_9ACTN</name>
<evidence type="ECO:0000313" key="2">
    <source>
        <dbReference type="Proteomes" id="UP001344251"/>
    </source>
</evidence>
<gene>
    <name evidence="1" type="ORF">OG863_35540</name>
</gene>
<dbReference type="EMBL" id="CP109106">
    <property type="protein sequence ID" value="WSB72839.1"/>
    <property type="molecule type" value="Genomic_DNA"/>
</dbReference>
<proteinExistence type="predicted"/>